<dbReference type="STRING" id="1453498.LG45_13210"/>
<keyword evidence="1" id="KW-0472">Membrane</keyword>
<evidence type="ECO:0000256" key="1">
    <source>
        <dbReference type="SAM" id="Phobius"/>
    </source>
</evidence>
<keyword evidence="1" id="KW-0812">Transmembrane</keyword>
<keyword evidence="1" id="KW-1133">Transmembrane helix</keyword>
<reference evidence="2 3" key="1">
    <citation type="submission" date="2014-09" db="EMBL/GenBank/DDBJ databases">
        <title>Whole Genome Shotgun of Flavobacterium aquatile LMG 4008.</title>
        <authorList>
            <person name="Gale A.N."/>
            <person name="Pipes S.E."/>
            <person name="Newman J.D."/>
        </authorList>
    </citation>
    <scope>NUCLEOTIDE SEQUENCE [LARGE SCALE GENOMIC DNA]</scope>
    <source>
        <strain evidence="2 3">LMG 4008</strain>
    </source>
</reference>
<organism evidence="2 3">
    <name type="scientific">Flavobacterium aquatile LMG 4008 = ATCC 11947</name>
    <dbReference type="NCBI Taxonomy" id="1453498"/>
    <lineage>
        <taxon>Bacteria</taxon>
        <taxon>Pseudomonadati</taxon>
        <taxon>Bacteroidota</taxon>
        <taxon>Flavobacteriia</taxon>
        <taxon>Flavobacteriales</taxon>
        <taxon>Flavobacteriaceae</taxon>
        <taxon>Flavobacterium</taxon>
    </lineage>
</organism>
<evidence type="ECO:0000313" key="3">
    <source>
        <dbReference type="Proteomes" id="UP000029554"/>
    </source>
</evidence>
<name>A0A095SS56_9FLAO</name>
<dbReference type="AlphaFoldDB" id="A0A095SS56"/>
<accession>A0A095SS56</accession>
<comment type="caution">
    <text evidence="2">The sequence shown here is derived from an EMBL/GenBank/DDBJ whole genome shotgun (WGS) entry which is preliminary data.</text>
</comment>
<protein>
    <submittedName>
        <fullName evidence="2">Uncharacterized protein</fullName>
    </submittedName>
</protein>
<evidence type="ECO:0000313" key="2">
    <source>
        <dbReference type="EMBL" id="KGD67179.1"/>
    </source>
</evidence>
<feature type="transmembrane region" description="Helical" evidence="1">
    <location>
        <begin position="21"/>
        <end position="42"/>
    </location>
</feature>
<gene>
    <name evidence="2" type="ORF">LG45_13210</name>
</gene>
<sequence>MFPFGKNTIFLKPQRLKVTKIKFFKVYKLAIIGVINFFGYIFPFDFKYLFLPNLRDFASLWQKI</sequence>
<dbReference type="EMBL" id="JRHH01000005">
    <property type="protein sequence ID" value="KGD67179.1"/>
    <property type="molecule type" value="Genomic_DNA"/>
</dbReference>
<proteinExistence type="predicted"/>
<keyword evidence="3" id="KW-1185">Reference proteome</keyword>
<dbReference type="Proteomes" id="UP000029554">
    <property type="component" value="Unassembled WGS sequence"/>
</dbReference>